<feature type="transmembrane region" description="Helical" evidence="1">
    <location>
        <begin position="324"/>
        <end position="349"/>
    </location>
</feature>
<evidence type="ECO:0000256" key="1">
    <source>
        <dbReference type="SAM" id="Phobius"/>
    </source>
</evidence>
<dbReference type="EMBL" id="AP013066">
    <property type="protein sequence ID" value="BAN34847.1"/>
    <property type="molecule type" value="Genomic_DNA"/>
</dbReference>
<accession>S6B2F2</accession>
<name>S6B2F2_SULDS</name>
<keyword evidence="2" id="KW-0675">Receptor</keyword>
<dbReference type="PANTHER" id="PTHR42941:SF1">
    <property type="entry name" value="SLL1037 PROTEIN"/>
    <property type="match status" value="1"/>
</dbReference>
<dbReference type="RefSeq" id="WP_009206204.1">
    <property type="nucleotide sequence ID" value="NC_022357.1"/>
</dbReference>
<dbReference type="Gene3D" id="3.40.190.10">
    <property type="entry name" value="Periplasmic binding protein-like II"/>
    <property type="match status" value="2"/>
</dbReference>
<gene>
    <name evidence="2" type="ORF">SCD_n01008</name>
</gene>
<dbReference type="SUPFAM" id="SSF53850">
    <property type="entry name" value="Periplasmic binding protein-like II"/>
    <property type="match status" value="1"/>
</dbReference>
<dbReference type="KEGG" id="sdr:SCD_n01008"/>
<evidence type="ECO:0000313" key="3">
    <source>
        <dbReference type="Proteomes" id="UP000015559"/>
    </source>
</evidence>
<dbReference type="Pfam" id="PF16868">
    <property type="entry name" value="NMT1_3"/>
    <property type="match status" value="1"/>
</dbReference>
<protein>
    <submittedName>
        <fullName evidence="2">TRAP transporter solute receptor TAXI family protein</fullName>
    </submittedName>
</protein>
<dbReference type="AlphaFoldDB" id="S6B2F2"/>
<keyword evidence="1" id="KW-0812">Transmembrane</keyword>
<keyword evidence="1" id="KW-1133">Transmembrane helix</keyword>
<keyword evidence="1" id="KW-0472">Membrane</keyword>
<dbReference type="Proteomes" id="UP000015559">
    <property type="component" value="Chromosome"/>
</dbReference>
<organism evidence="2 3">
    <name type="scientific">Sulfuricella denitrificans (strain DSM 22764 / NBRC 105220 / skB26)</name>
    <dbReference type="NCBI Taxonomy" id="1163617"/>
    <lineage>
        <taxon>Bacteria</taxon>
        <taxon>Pseudomonadati</taxon>
        <taxon>Pseudomonadota</taxon>
        <taxon>Betaproteobacteria</taxon>
        <taxon>Nitrosomonadales</taxon>
        <taxon>Sulfuricellaceae</taxon>
        <taxon>Sulfuricella</taxon>
    </lineage>
</organism>
<reference evidence="2 3" key="1">
    <citation type="journal article" date="2012" name="Appl. Environ. Microbiol.">
        <title>Draft genome sequence of a psychrotolerant sulfur-oxidizing bacterium, Sulfuricella denitrificans skB26, and proteomic insights into cold adaptation.</title>
        <authorList>
            <person name="Watanabe T."/>
            <person name="Kojima H."/>
            <person name="Fukui M."/>
        </authorList>
    </citation>
    <scope>NUCLEOTIDE SEQUENCE [LARGE SCALE GENOMIC DNA]</scope>
    <source>
        <strain evidence="3">skB26</strain>
    </source>
</reference>
<proteinExistence type="predicted"/>
<keyword evidence="3" id="KW-1185">Reference proteome</keyword>
<evidence type="ECO:0000313" key="2">
    <source>
        <dbReference type="EMBL" id="BAN34847.1"/>
    </source>
</evidence>
<dbReference type="HOGENOM" id="CLU_030939_0_0_4"/>
<sequence length="438" mass="48524">MKNPFSNKSLREMLVVALPALALIIALFWIASMFVQPAPPKLLYITTGSESGAYHAYAKQYKEILARHGITLELRTSSGALENLQRLKDSSSQITIGFIQGGTATAEDGKDLMSLGSMYYEPLWVFYRSKDPLDRVVQLRGKKLAGGAEGSGTRKLALQILAANDMNKEGESLAPLAGDAAAEAIRQGKVDAAFIIAGADSAVVHKLLGMDGVRLMHFAQAGAYVKRFPFLSQVTLPRGAVDLVRDIPEQDVTLIAATANLVARDDIHPALVSLLAQAASQVHGEAGMFQQAKEFPAFKDVTFEVSKDAERYYKSGPPFLQRYLPFWAAVLVDRILVLALPLLVLIPILRAIPALYRWRITSRIYRWYGELSALESEIKSQYEPARYANFLAQIESMEDRAHNRPIPVAYAHLRYTLREHINLVRASLERKRGEEKSA</sequence>
<dbReference type="eggNOG" id="COG2358">
    <property type="taxonomic scope" value="Bacteria"/>
</dbReference>
<dbReference type="NCBIfam" id="TIGR02122">
    <property type="entry name" value="TRAP_TAXI"/>
    <property type="match status" value="1"/>
</dbReference>
<dbReference type="STRING" id="1163617.SCD_n01008"/>
<dbReference type="InterPro" id="IPR011852">
    <property type="entry name" value="TRAP_TAXI"/>
</dbReference>
<dbReference type="OrthoDB" id="237270at2"/>
<dbReference type="PANTHER" id="PTHR42941">
    <property type="entry name" value="SLL1037 PROTEIN"/>
    <property type="match status" value="1"/>
</dbReference>